<dbReference type="EMBL" id="CM000762">
    <property type="protein sequence ID" value="KXG32036.1"/>
    <property type="molecule type" value="Genomic_DNA"/>
</dbReference>
<sequence length="80" mass="8723">MNPSSSTCFVNHGAGASRSPLPTYLRHASSFQATRSQAKLSCYLLFIFGWRSFVSAMTVFVCLFVCAAGVIGVLGRSWIR</sequence>
<reference evidence="2 3" key="1">
    <citation type="journal article" date="2009" name="Nature">
        <title>The Sorghum bicolor genome and the diversification of grasses.</title>
        <authorList>
            <person name="Paterson A.H."/>
            <person name="Bowers J.E."/>
            <person name="Bruggmann R."/>
            <person name="Dubchak I."/>
            <person name="Grimwood J."/>
            <person name="Gundlach H."/>
            <person name="Haberer G."/>
            <person name="Hellsten U."/>
            <person name="Mitros T."/>
            <person name="Poliakov A."/>
            <person name="Schmutz J."/>
            <person name="Spannagl M."/>
            <person name="Tang H."/>
            <person name="Wang X."/>
            <person name="Wicker T."/>
            <person name="Bharti A.K."/>
            <person name="Chapman J."/>
            <person name="Feltus F.A."/>
            <person name="Gowik U."/>
            <person name="Grigoriev I.V."/>
            <person name="Lyons E."/>
            <person name="Maher C.A."/>
            <person name="Martis M."/>
            <person name="Narechania A."/>
            <person name="Otillar R.P."/>
            <person name="Penning B.W."/>
            <person name="Salamov A.A."/>
            <person name="Wang Y."/>
            <person name="Zhang L."/>
            <person name="Carpita N.C."/>
            <person name="Freeling M."/>
            <person name="Gingle A.R."/>
            <person name="Hash C.T."/>
            <person name="Keller B."/>
            <person name="Klein P."/>
            <person name="Kresovich S."/>
            <person name="McCann M.C."/>
            <person name="Ming R."/>
            <person name="Peterson D.G."/>
            <person name="Mehboob-ur-Rahman"/>
            <person name="Ware D."/>
            <person name="Westhoff P."/>
            <person name="Mayer K.F."/>
            <person name="Messing J."/>
            <person name="Rokhsar D.S."/>
        </authorList>
    </citation>
    <scope>NUCLEOTIDE SEQUENCE [LARGE SCALE GENOMIC DNA]</scope>
    <source>
        <strain evidence="3">cv. BTx623</strain>
    </source>
</reference>
<dbReference type="Gramene" id="KXG32036">
    <property type="protein sequence ID" value="KXG32036"/>
    <property type="gene ID" value="SORBI_3003G093200"/>
</dbReference>
<keyword evidence="3" id="KW-1185">Reference proteome</keyword>
<dbReference type="InParanoid" id="A0A1B6Q282"/>
<reference evidence="3" key="2">
    <citation type="journal article" date="2018" name="Plant J.">
        <title>The Sorghum bicolor reference genome: improved assembly, gene annotations, a transcriptome atlas, and signatures of genome organization.</title>
        <authorList>
            <person name="McCormick R.F."/>
            <person name="Truong S.K."/>
            <person name="Sreedasyam A."/>
            <person name="Jenkins J."/>
            <person name="Shu S."/>
            <person name="Sims D."/>
            <person name="Kennedy M."/>
            <person name="Amirebrahimi M."/>
            <person name="Weers B.D."/>
            <person name="McKinley B."/>
            <person name="Mattison A."/>
            <person name="Morishige D.T."/>
            <person name="Grimwood J."/>
            <person name="Schmutz J."/>
            <person name="Mullet J.E."/>
        </authorList>
    </citation>
    <scope>NUCLEOTIDE SEQUENCE [LARGE SCALE GENOMIC DNA]</scope>
    <source>
        <strain evidence="3">cv. BTx623</strain>
    </source>
</reference>
<accession>A0A1B6Q282</accession>
<name>A0A1B6Q282_SORBI</name>
<organism evidence="2 3">
    <name type="scientific">Sorghum bicolor</name>
    <name type="common">Sorghum</name>
    <name type="synonym">Sorghum vulgare</name>
    <dbReference type="NCBI Taxonomy" id="4558"/>
    <lineage>
        <taxon>Eukaryota</taxon>
        <taxon>Viridiplantae</taxon>
        <taxon>Streptophyta</taxon>
        <taxon>Embryophyta</taxon>
        <taxon>Tracheophyta</taxon>
        <taxon>Spermatophyta</taxon>
        <taxon>Magnoliopsida</taxon>
        <taxon>Liliopsida</taxon>
        <taxon>Poales</taxon>
        <taxon>Poaceae</taxon>
        <taxon>PACMAD clade</taxon>
        <taxon>Panicoideae</taxon>
        <taxon>Andropogonodae</taxon>
        <taxon>Andropogoneae</taxon>
        <taxon>Sorghinae</taxon>
        <taxon>Sorghum</taxon>
    </lineage>
</organism>
<feature type="transmembrane region" description="Helical" evidence="1">
    <location>
        <begin position="53"/>
        <end position="74"/>
    </location>
</feature>
<keyword evidence="1" id="KW-1133">Transmembrane helix</keyword>
<dbReference type="Proteomes" id="UP000000768">
    <property type="component" value="Chromosome 3"/>
</dbReference>
<keyword evidence="1" id="KW-0472">Membrane</keyword>
<proteinExistence type="predicted"/>
<evidence type="ECO:0000313" key="3">
    <source>
        <dbReference type="Proteomes" id="UP000000768"/>
    </source>
</evidence>
<protein>
    <submittedName>
        <fullName evidence="2">Uncharacterized protein</fullName>
    </submittedName>
</protein>
<gene>
    <name evidence="2" type="ORF">SORBI_3003G093200</name>
</gene>
<keyword evidence="1" id="KW-0812">Transmembrane</keyword>
<dbReference type="AlphaFoldDB" id="A0A1B6Q282"/>
<evidence type="ECO:0000313" key="2">
    <source>
        <dbReference type="EMBL" id="KXG32036.1"/>
    </source>
</evidence>
<evidence type="ECO:0000256" key="1">
    <source>
        <dbReference type="SAM" id="Phobius"/>
    </source>
</evidence>